<gene>
    <name evidence="4" type="ORF">RT717_06155</name>
</gene>
<keyword evidence="1 2" id="KW-0732">Signal</keyword>
<dbReference type="SUPFAM" id="SSF89392">
    <property type="entry name" value="Prokaryotic lipoproteins and lipoprotein localization factors"/>
    <property type="match status" value="1"/>
</dbReference>
<evidence type="ECO:0000256" key="1">
    <source>
        <dbReference type="ARBA" id="ARBA00022729"/>
    </source>
</evidence>
<dbReference type="RefSeq" id="WP_317490861.1">
    <property type="nucleotide sequence ID" value="NZ_CP136051.1"/>
</dbReference>
<organism evidence="4 5">
    <name type="scientific">Imperialibacter roseus</name>
    <dbReference type="NCBI Taxonomy" id="1324217"/>
    <lineage>
        <taxon>Bacteria</taxon>
        <taxon>Pseudomonadati</taxon>
        <taxon>Bacteroidota</taxon>
        <taxon>Cytophagia</taxon>
        <taxon>Cytophagales</taxon>
        <taxon>Flammeovirgaceae</taxon>
        <taxon>Imperialibacter</taxon>
    </lineage>
</organism>
<sequence>MKYFLTTGFIFCLFAYQANAQTALEIIKKADEKMQGENGYAEMVMKIVRPDWTREITMKSWNKNQDYSLILITGPARDKGTAFLKRGKEMWNWQPSIDRVIKMPPSMMMQSWMGSDFTNDDLVRQSSIVTDYTHKLLGDTTMLSRKCWKMELTPKEDAPVVWGKIEAYIDQKDYLQLLIKYYDEDEYLVNTMVLSDIKELGGRTLPTHMEMIPAENPDQKTVIDYVSRTFDTNQPDDFFSIQNLKRIR</sequence>
<dbReference type="Pfam" id="PF17131">
    <property type="entry name" value="LolA_like"/>
    <property type="match status" value="1"/>
</dbReference>
<feature type="chain" id="PRO_5047313950" evidence="2">
    <location>
        <begin position="21"/>
        <end position="248"/>
    </location>
</feature>
<evidence type="ECO:0000313" key="5">
    <source>
        <dbReference type="Proteomes" id="UP001302349"/>
    </source>
</evidence>
<dbReference type="InterPro" id="IPR052944">
    <property type="entry name" value="Sporulation_related"/>
</dbReference>
<reference evidence="4 5" key="1">
    <citation type="journal article" date="2023" name="Microbiol. Resour. Announc.">
        <title>Complete Genome Sequence of Imperialibacter roseus strain P4T.</title>
        <authorList>
            <person name="Tizabi D.R."/>
            <person name="Bachvaroff T."/>
            <person name="Hill R.T."/>
        </authorList>
    </citation>
    <scope>NUCLEOTIDE SEQUENCE [LARGE SCALE GENOMIC DNA]</scope>
    <source>
        <strain evidence="4 5">P4T</strain>
    </source>
</reference>
<dbReference type="PANTHER" id="PTHR37507:SF2">
    <property type="entry name" value="SPORULATION PROTEIN YDCC"/>
    <property type="match status" value="1"/>
</dbReference>
<keyword evidence="5" id="KW-1185">Reference proteome</keyword>
<dbReference type="Gene3D" id="2.50.20.10">
    <property type="entry name" value="Lipoprotein localisation LolA/LolB/LppX"/>
    <property type="match status" value="1"/>
</dbReference>
<accession>A0ABZ0IUP2</accession>
<dbReference type="CDD" id="cd16329">
    <property type="entry name" value="LolA_like"/>
    <property type="match status" value="1"/>
</dbReference>
<dbReference type="PANTHER" id="PTHR37507">
    <property type="entry name" value="SPORULATION PROTEIN YDCC"/>
    <property type="match status" value="1"/>
</dbReference>
<evidence type="ECO:0000259" key="3">
    <source>
        <dbReference type="Pfam" id="PF17131"/>
    </source>
</evidence>
<dbReference type="EMBL" id="CP136051">
    <property type="protein sequence ID" value="WOK08217.1"/>
    <property type="molecule type" value="Genomic_DNA"/>
</dbReference>
<feature type="domain" description="Uncharacterized protein TP-0789" evidence="3">
    <location>
        <begin position="65"/>
        <end position="246"/>
    </location>
</feature>
<evidence type="ECO:0000313" key="4">
    <source>
        <dbReference type="EMBL" id="WOK08217.1"/>
    </source>
</evidence>
<feature type="signal peptide" evidence="2">
    <location>
        <begin position="1"/>
        <end position="20"/>
    </location>
</feature>
<dbReference type="InterPro" id="IPR029046">
    <property type="entry name" value="LolA/LolB/LppX"/>
</dbReference>
<dbReference type="InterPro" id="IPR033399">
    <property type="entry name" value="TP_0789-like"/>
</dbReference>
<protein>
    <submittedName>
        <fullName evidence="4">Outer membrane lipoprotein-sorting protein</fullName>
    </submittedName>
</protein>
<name>A0ABZ0IUP2_9BACT</name>
<proteinExistence type="predicted"/>
<keyword evidence="4" id="KW-0449">Lipoprotein</keyword>
<evidence type="ECO:0000256" key="2">
    <source>
        <dbReference type="SAM" id="SignalP"/>
    </source>
</evidence>
<dbReference type="Proteomes" id="UP001302349">
    <property type="component" value="Chromosome"/>
</dbReference>